<evidence type="ECO:0008006" key="5">
    <source>
        <dbReference type="Google" id="ProtNLM"/>
    </source>
</evidence>
<evidence type="ECO:0000313" key="3">
    <source>
        <dbReference type="EMBL" id="UUR08017.1"/>
    </source>
</evidence>
<reference evidence="3 4" key="1">
    <citation type="submission" date="2022-05" db="EMBL/GenBank/DDBJ databases">
        <title>S8-45 Sphingomonas ultraviolaceadurans.</title>
        <authorList>
            <person name="Liu Y."/>
        </authorList>
    </citation>
    <scope>NUCLEOTIDE SEQUENCE [LARGE SCALE GENOMIC DNA]</scope>
    <source>
        <strain evidence="3 4">S8-45</strain>
    </source>
</reference>
<keyword evidence="4" id="KW-1185">Reference proteome</keyword>
<keyword evidence="2" id="KW-0812">Transmembrane</keyword>
<keyword evidence="2" id="KW-1133">Transmembrane helix</keyword>
<feature type="compositionally biased region" description="Low complexity" evidence="1">
    <location>
        <begin position="77"/>
        <end position="90"/>
    </location>
</feature>
<evidence type="ECO:0000256" key="1">
    <source>
        <dbReference type="SAM" id="MobiDB-lite"/>
    </source>
</evidence>
<name>A0ABY5MV74_9SPHN</name>
<feature type="transmembrane region" description="Helical" evidence="2">
    <location>
        <begin position="6"/>
        <end position="27"/>
    </location>
</feature>
<gene>
    <name evidence="3" type="ORF">M1K48_14005</name>
</gene>
<accession>A0ABY5MV74</accession>
<sequence>MTNFTTDQWIILGLVFVLGFLVGAWMTSGGRSKWKTRYNEEVTARKALEAREKDRDANWATREKELRDEADRREAAARAAAVATPAGRADPYVDDRLRDRHPDDLNAPRRDLDRDGVPDNYDRRPLDGDRR</sequence>
<dbReference type="EMBL" id="CP097253">
    <property type="protein sequence ID" value="UUR08017.1"/>
    <property type="molecule type" value="Genomic_DNA"/>
</dbReference>
<dbReference type="RefSeq" id="WP_249503795.1">
    <property type="nucleotide sequence ID" value="NZ_CP097253.1"/>
</dbReference>
<protein>
    <recommendedName>
        <fullName evidence="5">LapA family protein</fullName>
    </recommendedName>
</protein>
<evidence type="ECO:0000256" key="2">
    <source>
        <dbReference type="SAM" id="Phobius"/>
    </source>
</evidence>
<feature type="region of interest" description="Disordered" evidence="1">
    <location>
        <begin position="52"/>
        <end position="131"/>
    </location>
</feature>
<proteinExistence type="predicted"/>
<evidence type="ECO:0000313" key="4">
    <source>
        <dbReference type="Proteomes" id="UP000831921"/>
    </source>
</evidence>
<keyword evidence="2" id="KW-0472">Membrane</keyword>
<feature type="compositionally biased region" description="Basic and acidic residues" evidence="1">
    <location>
        <begin position="52"/>
        <end position="76"/>
    </location>
</feature>
<feature type="compositionally biased region" description="Basic and acidic residues" evidence="1">
    <location>
        <begin position="91"/>
        <end position="131"/>
    </location>
</feature>
<dbReference type="Proteomes" id="UP000831921">
    <property type="component" value="Chromosome"/>
</dbReference>
<organism evidence="3 4">
    <name type="scientific">Sphingomonas glaciei</name>
    <dbReference type="NCBI Taxonomy" id="2938948"/>
    <lineage>
        <taxon>Bacteria</taxon>
        <taxon>Pseudomonadati</taxon>
        <taxon>Pseudomonadota</taxon>
        <taxon>Alphaproteobacteria</taxon>
        <taxon>Sphingomonadales</taxon>
        <taxon>Sphingomonadaceae</taxon>
        <taxon>Sphingomonas</taxon>
    </lineage>
</organism>